<evidence type="ECO:0000313" key="3">
    <source>
        <dbReference type="Proteomes" id="UP001349262"/>
    </source>
</evidence>
<dbReference type="Gene3D" id="3.90.550.10">
    <property type="entry name" value="Spore Coat Polysaccharide Biosynthesis Protein SpsA, Chain A"/>
    <property type="match status" value="1"/>
</dbReference>
<evidence type="ECO:0000313" key="2">
    <source>
        <dbReference type="EMBL" id="MEE7455546.1"/>
    </source>
</evidence>
<dbReference type="InterPro" id="IPR029044">
    <property type="entry name" value="Nucleotide-diphossugar_trans"/>
</dbReference>
<dbReference type="PANTHER" id="PTHR43685">
    <property type="entry name" value="GLYCOSYLTRANSFERASE"/>
    <property type="match status" value="1"/>
</dbReference>
<feature type="domain" description="Glycosyltransferase 2-like" evidence="1">
    <location>
        <begin position="19"/>
        <end position="122"/>
    </location>
</feature>
<dbReference type="InterPro" id="IPR050834">
    <property type="entry name" value="Glycosyltransf_2"/>
</dbReference>
<comment type="caution">
    <text evidence="2">The sequence shown here is derived from an EMBL/GenBank/DDBJ whole genome shotgun (WGS) entry which is preliminary data.</text>
</comment>
<dbReference type="SUPFAM" id="SSF53448">
    <property type="entry name" value="Nucleotide-diphospho-sugar transferases"/>
    <property type="match status" value="1"/>
</dbReference>
<name>A0ABU7T4U4_9HYPH</name>
<protein>
    <submittedName>
        <fullName evidence="2">Glycosyl transferase</fullName>
    </submittedName>
</protein>
<dbReference type="Proteomes" id="UP001349262">
    <property type="component" value="Unassembled WGS sequence"/>
</dbReference>
<dbReference type="EMBL" id="MLBY01000002">
    <property type="protein sequence ID" value="MEE7455546.1"/>
    <property type="molecule type" value="Genomic_DNA"/>
</dbReference>
<gene>
    <name evidence="2" type="ORF">MRSR164_01550</name>
</gene>
<accession>A0ABU7T4U4</accession>
<dbReference type="GO" id="GO:0016740">
    <property type="term" value="F:transferase activity"/>
    <property type="evidence" value="ECO:0007669"/>
    <property type="project" value="UniProtKB-KW"/>
</dbReference>
<reference evidence="2 3" key="1">
    <citation type="journal article" date="2012" name="Genet. Mol. Biol.">
        <title>Analysis of 16S rRNA and mxaF genes revealing insights into Methylobacterium niche-specific plant association.</title>
        <authorList>
            <person name="Dourado M.N."/>
            <person name="Andreote F.D."/>
            <person name="Dini-Andreote F."/>
            <person name="Conti R."/>
            <person name="Araujo J.M."/>
            <person name="Araujo W.L."/>
        </authorList>
    </citation>
    <scope>NUCLEOTIDE SEQUENCE [LARGE SCALE GENOMIC DNA]</scope>
    <source>
        <strain evidence="2 3">SR1.6/4</strain>
    </source>
</reference>
<proteinExistence type="predicted"/>
<dbReference type="PANTHER" id="PTHR43685:SF2">
    <property type="entry name" value="GLYCOSYLTRANSFERASE 2-LIKE DOMAIN-CONTAINING PROTEIN"/>
    <property type="match status" value="1"/>
</dbReference>
<organism evidence="2 3">
    <name type="scientific">Methylobacterium radiotolerans</name>
    <dbReference type="NCBI Taxonomy" id="31998"/>
    <lineage>
        <taxon>Bacteria</taxon>
        <taxon>Pseudomonadati</taxon>
        <taxon>Pseudomonadota</taxon>
        <taxon>Alphaproteobacteria</taxon>
        <taxon>Hyphomicrobiales</taxon>
        <taxon>Methylobacteriaceae</taxon>
        <taxon>Methylobacterium</taxon>
    </lineage>
</organism>
<sequence length="302" mass="32814">MTSTGPFDTADPEPARVCIGIATRGRPDQLAAMLDNLARQTLKPQSIIVCCSGPEDVGAVAARRDVTVVYETPGLARQRNGILRALPDGTDWVVFFDDDFYPDPLWIETVSRAFGAEPGLACITGHVLADGILGPGLTRDEALARIAAHDPAAGTWVIEGYSPYGCNMAFRCAAIEGLRFDERLVLYGWLEDRDFGTRVAQRGGRLIKLGAATGVHLGVKGGRVSGRKLGYSQVMNPVYMHRKSTMTTAQLIRQISRNVATNLVKSARPEPYVDRRGRLVGNLIATLDLLRLRLTPERAASL</sequence>
<keyword evidence="3" id="KW-1185">Reference proteome</keyword>
<dbReference type="InterPro" id="IPR001173">
    <property type="entry name" value="Glyco_trans_2-like"/>
</dbReference>
<dbReference type="CDD" id="cd00761">
    <property type="entry name" value="Glyco_tranf_GTA_type"/>
    <property type="match status" value="1"/>
</dbReference>
<keyword evidence="2" id="KW-0808">Transferase</keyword>
<evidence type="ECO:0000259" key="1">
    <source>
        <dbReference type="Pfam" id="PF00535"/>
    </source>
</evidence>
<dbReference type="Pfam" id="PF00535">
    <property type="entry name" value="Glycos_transf_2"/>
    <property type="match status" value="1"/>
</dbReference>